<feature type="binding site" evidence="6">
    <location>
        <position position="130"/>
    </location>
    <ligand>
        <name>S-adenosyl-L-methionine</name>
        <dbReference type="ChEBI" id="CHEBI:59789"/>
    </ligand>
</feature>
<dbReference type="SUPFAM" id="SSF53335">
    <property type="entry name" value="S-adenosyl-L-methionine-dependent methyltransferases"/>
    <property type="match status" value="1"/>
</dbReference>
<dbReference type="AlphaFoldDB" id="A0A9P0KYH5"/>
<feature type="region of interest" description="Disordered" evidence="7">
    <location>
        <begin position="366"/>
        <end position="393"/>
    </location>
</feature>
<evidence type="ECO:0000256" key="3">
    <source>
        <dbReference type="ARBA" id="ARBA00022679"/>
    </source>
</evidence>
<keyword evidence="4 6" id="KW-0949">S-adenosyl-L-methionine</keyword>
<dbReference type="OrthoDB" id="514248at2759"/>
<feature type="binding site" evidence="6">
    <location>
        <position position="81"/>
    </location>
    <ligand>
        <name>S-adenosyl-L-methionine</name>
        <dbReference type="ChEBI" id="CHEBI:59789"/>
    </ligand>
</feature>
<dbReference type="InterPro" id="IPR017182">
    <property type="entry name" value="METTL16/PsiM"/>
</dbReference>
<dbReference type="PANTHER" id="PTHR13393:SF0">
    <property type="entry name" value="RNA N6-ADENOSINE-METHYLTRANSFERASE METTL16"/>
    <property type="match status" value="1"/>
</dbReference>
<feature type="binding site" evidence="6">
    <location>
        <position position="177"/>
    </location>
    <ligand>
        <name>S-adenosyl-L-methionine</name>
        <dbReference type="ChEBI" id="CHEBI:59789"/>
    </ligand>
</feature>
<dbReference type="PANTHER" id="PTHR13393">
    <property type="entry name" value="SAM-DEPENDENT METHYLTRANSFERASE"/>
    <property type="match status" value="1"/>
</dbReference>
<evidence type="ECO:0000256" key="5">
    <source>
        <dbReference type="PIRNR" id="PIRNR037350"/>
    </source>
</evidence>
<dbReference type="PIRSF" id="PIRSF037350">
    <property type="entry name" value="Mtase_ZK1128_prd"/>
    <property type="match status" value="1"/>
</dbReference>
<evidence type="ECO:0000256" key="4">
    <source>
        <dbReference type="ARBA" id="ARBA00022691"/>
    </source>
</evidence>
<dbReference type="EMBL" id="CAKOFQ010006983">
    <property type="protein sequence ID" value="CAH1985585.1"/>
    <property type="molecule type" value="Genomic_DNA"/>
</dbReference>
<accession>A0A9P0KYH5</accession>
<sequence length="472" mass="53952">MSMNKYMHPRNIYKTPPDFKQLAAQFPEFKGFLKLDITGKLTLDFKDTKCLRALSQTLLKKDFGLDVEMPLNKLIPTIPLRLNYILWLEDLLSLSNEKGTVKGIDIGTGASCVYPLIAAKKNKWSMLATEVDDESLKCAELNVKHNGMDSLITVIKVSQDTLLKEVDTEKVDFCMCNPPFFGSVHELNPYYSARKTSRPRPKNSFCATVNEVVVQGGEVEFITKLINESKELGTKIKIYSTMIGHKNSLPPLKKLLRETEVKSFSEAEFCQGNTTRWGLAWTFCDNFDLKKCINPSKAAVKPNKPKKPLIYTLKTNTVDMEKLHTVDMKLQKIFVDLEMNLQTILKKKNSIHYLVVAFKNTWSHQRRKKREEKRKANDSGENNNDIKEPPSPVSQIIETDVKSPGKRVNENEIEGHFVKKLKISDDAEPLIEFNCDISILGNEIVLQIDTISENDNKDYLHQIMQYIKNNLE</sequence>
<feature type="compositionally biased region" description="Basic and acidic residues" evidence="7">
    <location>
        <begin position="373"/>
        <end position="388"/>
    </location>
</feature>
<keyword evidence="3 5" id="KW-0808">Transferase</keyword>
<keyword evidence="9" id="KW-1185">Reference proteome</keyword>
<name>A0A9P0KYH5_ACAOB</name>
<dbReference type="Proteomes" id="UP001152888">
    <property type="component" value="Unassembled WGS sequence"/>
</dbReference>
<comment type="similarity">
    <text evidence="1 5">Belongs to the methyltransferase superfamily. METTL16/RlmF family.</text>
</comment>
<evidence type="ECO:0000313" key="8">
    <source>
        <dbReference type="EMBL" id="CAH1985585.1"/>
    </source>
</evidence>
<dbReference type="CDD" id="cd02440">
    <property type="entry name" value="AdoMet_MTases"/>
    <property type="match status" value="1"/>
</dbReference>
<evidence type="ECO:0000256" key="1">
    <source>
        <dbReference type="ARBA" id="ARBA00005878"/>
    </source>
</evidence>
<evidence type="ECO:0000256" key="6">
    <source>
        <dbReference type="PIRSR" id="PIRSR037350-1"/>
    </source>
</evidence>
<dbReference type="InterPro" id="IPR029063">
    <property type="entry name" value="SAM-dependent_MTases_sf"/>
</dbReference>
<organism evidence="8 9">
    <name type="scientific">Acanthoscelides obtectus</name>
    <name type="common">Bean weevil</name>
    <name type="synonym">Bruchus obtectus</name>
    <dbReference type="NCBI Taxonomy" id="200917"/>
    <lineage>
        <taxon>Eukaryota</taxon>
        <taxon>Metazoa</taxon>
        <taxon>Ecdysozoa</taxon>
        <taxon>Arthropoda</taxon>
        <taxon>Hexapoda</taxon>
        <taxon>Insecta</taxon>
        <taxon>Pterygota</taxon>
        <taxon>Neoptera</taxon>
        <taxon>Endopterygota</taxon>
        <taxon>Coleoptera</taxon>
        <taxon>Polyphaga</taxon>
        <taxon>Cucujiformia</taxon>
        <taxon>Chrysomeloidea</taxon>
        <taxon>Chrysomelidae</taxon>
        <taxon>Bruchinae</taxon>
        <taxon>Bruchini</taxon>
        <taxon>Acanthoscelides</taxon>
    </lineage>
</organism>
<dbReference type="GO" id="GO:0070475">
    <property type="term" value="P:rRNA base methylation"/>
    <property type="evidence" value="ECO:0007669"/>
    <property type="project" value="TreeGrafter"/>
</dbReference>
<dbReference type="Gene3D" id="3.40.50.150">
    <property type="entry name" value="Vaccinia Virus protein VP39"/>
    <property type="match status" value="1"/>
</dbReference>
<keyword evidence="2 5" id="KW-0489">Methyltransferase</keyword>
<comment type="caution">
    <text evidence="8">The sequence shown here is derived from an EMBL/GenBank/DDBJ whole genome shotgun (WGS) entry which is preliminary data.</text>
</comment>
<dbReference type="InterPro" id="IPR010286">
    <property type="entry name" value="METTL16/RlmF"/>
</dbReference>
<evidence type="ECO:0000256" key="2">
    <source>
        <dbReference type="ARBA" id="ARBA00022603"/>
    </source>
</evidence>
<dbReference type="GO" id="GO:0008168">
    <property type="term" value="F:methyltransferase activity"/>
    <property type="evidence" value="ECO:0007669"/>
    <property type="project" value="UniProtKB-UniRule"/>
</dbReference>
<dbReference type="EC" id="2.1.1.-" evidence="5"/>
<evidence type="ECO:0000256" key="7">
    <source>
        <dbReference type="SAM" id="MobiDB-lite"/>
    </source>
</evidence>
<gene>
    <name evidence="8" type="ORF">ACAOBT_LOCUS16764</name>
</gene>
<protein>
    <recommendedName>
        <fullName evidence="5">U6 small nuclear RNA (adenine-(43)-N(6))-methyltransferase</fullName>
        <ecNumber evidence="5">2.1.1.-</ecNumber>
    </recommendedName>
</protein>
<evidence type="ECO:0000313" key="9">
    <source>
        <dbReference type="Proteomes" id="UP001152888"/>
    </source>
</evidence>
<proteinExistence type="inferred from homology"/>
<reference evidence="8" key="1">
    <citation type="submission" date="2022-03" db="EMBL/GenBank/DDBJ databases">
        <authorList>
            <person name="Sayadi A."/>
        </authorList>
    </citation>
    <scope>NUCLEOTIDE SEQUENCE</scope>
</reference>
<dbReference type="Pfam" id="PF05971">
    <property type="entry name" value="Methyltransf_10"/>
    <property type="match status" value="1"/>
</dbReference>
<dbReference type="GO" id="GO:0005634">
    <property type="term" value="C:nucleus"/>
    <property type="evidence" value="ECO:0007669"/>
    <property type="project" value="TreeGrafter"/>
</dbReference>
<feature type="binding site" evidence="6">
    <location>
        <position position="107"/>
    </location>
    <ligand>
        <name>S-adenosyl-L-methionine</name>
        <dbReference type="ChEBI" id="CHEBI:59789"/>
    </ligand>
</feature>